<dbReference type="InterPro" id="IPR011547">
    <property type="entry name" value="SLC26A/SulP_dom"/>
</dbReference>
<keyword evidence="7" id="KW-1185">Reference proteome</keyword>
<dbReference type="CDD" id="cd07042">
    <property type="entry name" value="STAS_SulP_like_sulfate_transporter"/>
    <property type="match status" value="1"/>
</dbReference>
<feature type="transmembrane region" description="Helical" evidence="5">
    <location>
        <begin position="454"/>
        <end position="481"/>
    </location>
</feature>
<dbReference type="InterPro" id="IPR001902">
    <property type="entry name" value="SLC26A/SulP_fam"/>
</dbReference>
<evidence type="ECO:0000313" key="7">
    <source>
        <dbReference type="Proteomes" id="UP000038045"/>
    </source>
</evidence>
<name>A0A0N4ZNV7_PARTI</name>
<evidence type="ECO:0000256" key="4">
    <source>
        <dbReference type="ARBA" id="ARBA00023136"/>
    </source>
</evidence>
<keyword evidence="2 5" id="KW-0812">Transmembrane</keyword>
<feature type="transmembrane region" description="Helical" evidence="5">
    <location>
        <begin position="421"/>
        <end position="439"/>
    </location>
</feature>
<dbReference type="NCBIfam" id="TIGR00815">
    <property type="entry name" value="sulP"/>
    <property type="match status" value="1"/>
</dbReference>
<evidence type="ECO:0000256" key="5">
    <source>
        <dbReference type="SAM" id="Phobius"/>
    </source>
</evidence>
<dbReference type="SUPFAM" id="SSF52091">
    <property type="entry name" value="SpoIIaa-like"/>
    <property type="match status" value="1"/>
</dbReference>
<evidence type="ECO:0000259" key="6">
    <source>
        <dbReference type="PROSITE" id="PS50801"/>
    </source>
</evidence>
<dbReference type="GO" id="GO:0008271">
    <property type="term" value="F:secondary active sulfate transmembrane transporter activity"/>
    <property type="evidence" value="ECO:0007669"/>
    <property type="project" value="InterPro"/>
</dbReference>
<dbReference type="PROSITE" id="PS50801">
    <property type="entry name" value="STAS"/>
    <property type="match status" value="1"/>
</dbReference>
<reference evidence="8" key="1">
    <citation type="submission" date="2017-02" db="UniProtKB">
        <authorList>
            <consortium name="WormBaseParasite"/>
        </authorList>
    </citation>
    <scope>IDENTIFICATION</scope>
</reference>
<dbReference type="InterPro" id="IPR036513">
    <property type="entry name" value="STAS_dom_sf"/>
</dbReference>
<feature type="transmembrane region" description="Helical" evidence="5">
    <location>
        <begin position="71"/>
        <end position="87"/>
    </location>
</feature>
<dbReference type="PROSITE" id="PS01130">
    <property type="entry name" value="SLC26A"/>
    <property type="match status" value="1"/>
</dbReference>
<feature type="domain" description="STAS" evidence="6">
    <location>
        <begin position="518"/>
        <end position="653"/>
    </location>
</feature>
<evidence type="ECO:0000256" key="3">
    <source>
        <dbReference type="ARBA" id="ARBA00022989"/>
    </source>
</evidence>
<keyword evidence="3 5" id="KW-1133">Transmembrane helix</keyword>
<comment type="subcellular location">
    <subcellularLocation>
        <location evidence="1">Membrane</location>
        <topology evidence="1">Multi-pass membrane protein</topology>
    </subcellularLocation>
</comment>
<feature type="transmembrane region" description="Helical" evidence="5">
    <location>
        <begin position="359"/>
        <end position="376"/>
    </location>
</feature>
<dbReference type="WBParaSite" id="PTRK_0001022000.1">
    <property type="protein sequence ID" value="PTRK_0001022000.1"/>
    <property type="gene ID" value="PTRK_0001022000"/>
</dbReference>
<dbReference type="InterPro" id="IPR018045">
    <property type="entry name" value="S04_transporter_CS"/>
</dbReference>
<dbReference type="GO" id="GO:0016020">
    <property type="term" value="C:membrane"/>
    <property type="evidence" value="ECO:0007669"/>
    <property type="project" value="UniProtKB-SubCell"/>
</dbReference>
<accession>A0A0N4ZNV7</accession>
<feature type="transmembrane region" description="Helical" evidence="5">
    <location>
        <begin position="274"/>
        <end position="291"/>
    </location>
</feature>
<dbReference type="InterPro" id="IPR002645">
    <property type="entry name" value="STAS_dom"/>
</dbReference>
<feature type="transmembrane region" description="Helical" evidence="5">
    <location>
        <begin position="242"/>
        <end position="262"/>
    </location>
</feature>
<organism evidence="7 8">
    <name type="scientific">Parastrongyloides trichosuri</name>
    <name type="common">Possum-specific nematode worm</name>
    <dbReference type="NCBI Taxonomy" id="131310"/>
    <lineage>
        <taxon>Eukaryota</taxon>
        <taxon>Metazoa</taxon>
        <taxon>Ecdysozoa</taxon>
        <taxon>Nematoda</taxon>
        <taxon>Chromadorea</taxon>
        <taxon>Rhabditida</taxon>
        <taxon>Tylenchina</taxon>
        <taxon>Panagrolaimomorpha</taxon>
        <taxon>Strongyloidoidea</taxon>
        <taxon>Strongyloididae</taxon>
        <taxon>Parastrongyloides</taxon>
    </lineage>
</organism>
<evidence type="ECO:0000256" key="1">
    <source>
        <dbReference type="ARBA" id="ARBA00004141"/>
    </source>
</evidence>
<sequence length="660" mass="74371">MNQEKFNEIYGKIKCNEREKKNNEKFNLLRVIKSFIPILDWLPKYNIKENLHGDIISGLTVGIMHVPQGKYLFKLIILITGMAYASLAGVPPIYGLYSSFFACIIYMFFGTSRHISIGVFAVVSMMTGATRIKYVNDEITTNGNFTNLQSDGGEIIDSLTLTSTITFTVGLIQIIMAILRLSFLTNYMSDALVSGFTTGAACHVFMSQLNKVFGYKIPKHSGIGMLVLMLKDVLLNINKTNFVTLGLSIFGLIFLSLGRDYFNPWFKKYSSIPVPLELILVIITTLASNIFKFKGNFNVPIVDNIPQGFPLPKIPNFKLIPLVYIDCIGISIVCYMFVMSMAKLFAKKHKYRIEPNQELYACGLMSLLSSVFPVYPTGASLSRSSVCEMSGAKTQLNVLFSSSLLVVVIMWLGVYLEPLPMCILASIVIISLKSLFMQFKDLGRLWRVSKYDFAVWIIAFTSTAFGTVTLGLAISLGFILLTVVMQEQFPKIVELGCNENKTYFKSIENYKNLNKIQDNVTILRFDSPLHFANTSRFNDKINEIYTRYGIQLNSMKIIRNNDLSSDDKNLNKGLIEKEINHFVILDCSSIPYIDSMGLDSLKKAEKEGKTLGIEFFLVNINENIICLFEKCKVDEIPNKNNVFPTVPDALEYIQNVNKSN</sequence>
<dbReference type="AlphaFoldDB" id="A0A0N4ZNV7"/>
<evidence type="ECO:0000256" key="2">
    <source>
        <dbReference type="ARBA" id="ARBA00022692"/>
    </source>
</evidence>
<dbReference type="Proteomes" id="UP000038045">
    <property type="component" value="Unplaced"/>
</dbReference>
<proteinExistence type="predicted"/>
<feature type="transmembrane region" description="Helical" evidence="5">
    <location>
        <begin position="155"/>
        <end position="179"/>
    </location>
</feature>
<dbReference type="Pfam" id="PF01740">
    <property type="entry name" value="STAS"/>
    <property type="match status" value="1"/>
</dbReference>
<protein>
    <submittedName>
        <fullName evidence="8">STAS domain-containing protein</fullName>
    </submittedName>
</protein>
<keyword evidence="4 5" id="KW-0472">Membrane</keyword>
<dbReference type="PANTHER" id="PTHR11814">
    <property type="entry name" value="SULFATE TRANSPORTER"/>
    <property type="match status" value="1"/>
</dbReference>
<evidence type="ECO:0000313" key="8">
    <source>
        <dbReference type="WBParaSite" id="PTRK_0001022000.1"/>
    </source>
</evidence>
<feature type="transmembrane region" description="Helical" evidence="5">
    <location>
        <begin position="319"/>
        <end position="338"/>
    </location>
</feature>
<dbReference type="Pfam" id="PF00916">
    <property type="entry name" value="Sulfate_transp"/>
    <property type="match status" value="1"/>
</dbReference>
<dbReference type="Gene3D" id="3.30.750.24">
    <property type="entry name" value="STAS domain"/>
    <property type="match status" value="1"/>
</dbReference>
<dbReference type="STRING" id="131310.A0A0N4ZNV7"/>